<reference evidence="1 2" key="1">
    <citation type="submission" date="2014-07" db="EMBL/GenBank/DDBJ databases">
        <title>Methanogenic archaea and the global carbon cycle.</title>
        <authorList>
            <person name="Henriksen J.R."/>
            <person name="Luke J."/>
            <person name="Reinhart S."/>
            <person name="Benedict M.N."/>
            <person name="Youngblut N.D."/>
            <person name="Metcalf M.E."/>
            <person name="Whitaker R.J."/>
            <person name="Metcalf W.W."/>
        </authorList>
    </citation>
    <scope>NUCLEOTIDE SEQUENCE [LARGE SCALE GENOMIC DNA]</scope>
    <source>
        <strain evidence="1 2">MM1</strain>
    </source>
</reference>
<organism evidence="1 2">
    <name type="scientific">Methanococcoides methylutens MM1</name>
    <dbReference type="NCBI Taxonomy" id="1434104"/>
    <lineage>
        <taxon>Archaea</taxon>
        <taxon>Methanobacteriati</taxon>
        <taxon>Methanobacteriota</taxon>
        <taxon>Stenosarchaea group</taxon>
        <taxon>Methanomicrobia</taxon>
        <taxon>Methanosarcinales</taxon>
        <taxon>Methanosarcinaceae</taxon>
        <taxon>Methanococcoides</taxon>
    </lineage>
</organism>
<dbReference type="AlphaFoldDB" id="A0A0E3SRA2"/>
<gene>
    <name evidence="1" type="ORF">MCMEM_0750</name>
</gene>
<dbReference type="KEGG" id="mmet:MCMEM_0750"/>
<name>A0A0E3SRA2_METMT</name>
<keyword evidence="2" id="KW-1185">Reference proteome</keyword>
<protein>
    <submittedName>
        <fullName evidence="1">Uncharacterized protein</fullName>
    </submittedName>
</protein>
<dbReference type="HOGENOM" id="CLU_2230405_0_0_2"/>
<sequence>MGKQHVPVREGQSKYRVIRNIFPVDEFLDHIIVNTERKYPGRDLYLFQMFRAQILYLGDIFVIRKSICRILLSLSINYVRTSIIRFLEEPIDVIDCDAVCMMHLS</sequence>
<evidence type="ECO:0000313" key="1">
    <source>
        <dbReference type="EMBL" id="AKB84803.1"/>
    </source>
</evidence>
<dbReference type="EMBL" id="CP009518">
    <property type="protein sequence ID" value="AKB84803.1"/>
    <property type="molecule type" value="Genomic_DNA"/>
</dbReference>
<dbReference type="STRING" id="1434104.MCMEM_0750"/>
<evidence type="ECO:0000313" key="2">
    <source>
        <dbReference type="Proteomes" id="UP000033048"/>
    </source>
</evidence>
<dbReference type="Proteomes" id="UP000033048">
    <property type="component" value="Chromosome"/>
</dbReference>
<accession>A0A0E3SRA2</accession>
<proteinExistence type="predicted"/>